<evidence type="ECO:0000256" key="3">
    <source>
        <dbReference type="ARBA" id="ARBA00022676"/>
    </source>
</evidence>
<dbReference type="FunCoup" id="A0A4R2PEN1">
    <property type="interactions" value="288"/>
</dbReference>
<evidence type="ECO:0000256" key="2">
    <source>
        <dbReference type="ARBA" id="ARBA00022618"/>
    </source>
</evidence>
<accession>A0A4R2PEN1</accession>
<proteinExistence type="inferred from homology"/>
<dbReference type="GO" id="GO:0005975">
    <property type="term" value="P:carbohydrate metabolic process"/>
    <property type="evidence" value="ECO:0007669"/>
    <property type="project" value="InterPro"/>
</dbReference>
<feature type="binding site" evidence="10">
    <location>
        <position position="216"/>
    </location>
    <ligand>
        <name>UDP-N-acetyl-alpha-D-glucosamine</name>
        <dbReference type="ChEBI" id="CHEBI:57705"/>
    </ligand>
</feature>
<comment type="caution">
    <text evidence="10">Lacks conserved residue(s) required for the propagation of feature annotation.</text>
</comment>
<dbReference type="GO" id="GO:0050511">
    <property type="term" value="F:undecaprenyldiphospho-muramoylpentapeptide beta-N-acetylglucosaminyltransferase activity"/>
    <property type="evidence" value="ECO:0007669"/>
    <property type="project" value="UniProtKB-UniRule"/>
</dbReference>
<evidence type="ECO:0000256" key="12">
    <source>
        <dbReference type="SAM" id="Phobius"/>
    </source>
</evidence>
<keyword evidence="1 10" id="KW-1003">Cell membrane</keyword>
<evidence type="ECO:0000256" key="1">
    <source>
        <dbReference type="ARBA" id="ARBA00022475"/>
    </source>
</evidence>
<feature type="compositionally biased region" description="Basic and acidic residues" evidence="11">
    <location>
        <begin position="401"/>
        <end position="412"/>
    </location>
</feature>
<evidence type="ECO:0000256" key="7">
    <source>
        <dbReference type="ARBA" id="ARBA00023136"/>
    </source>
</evidence>
<feature type="compositionally biased region" description="Low complexity" evidence="11">
    <location>
        <begin position="9"/>
        <end position="18"/>
    </location>
</feature>
<dbReference type="HAMAP" id="MF_00033">
    <property type="entry name" value="MurG"/>
    <property type="match status" value="1"/>
</dbReference>
<dbReference type="Pfam" id="PF03033">
    <property type="entry name" value="Glyco_transf_28"/>
    <property type="match status" value="1"/>
</dbReference>
<feature type="region of interest" description="Disordered" evidence="11">
    <location>
        <begin position="392"/>
        <end position="412"/>
    </location>
</feature>
<feature type="binding site" evidence="10">
    <location>
        <begin position="35"/>
        <end position="37"/>
    </location>
    <ligand>
        <name>UDP-N-acetyl-alpha-D-glucosamine</name>
        <dbReference type="ChEBI" id="CHEBI:57705"/>
    </ligand>
</feature>
<dbReference type="GO" id="GO:0008360">
    <property type="term" value="P:regulation of cell shape"/>
    <property type="evidence" value="ECO:0007669"/>
    <property type="project" value="UniProtKB-KW"/>
</dbReference>
<dbReference type="InterPro" id="IPR007235">
    <property type="entry name" value="Glyco_trans_28_C"/>
</dbReference>
<dbReference type="OrthoDB" id="9808936at2"/>
<comment type="pathway">
    <text evidence="10">Cell wall biogenesis; peptidoglycan biosynthesis.</text>
</comment>
<dbReference type="Proteomes" id="UP000295399">
    <property type="component" value="Unassembled WGS sequence"/>
</dbReference>
<keyword evidence="9 10" id="KW-0961">Cell wall biogenesis/degradation</keyword>
<keyword evidence="5 10" id="KW-0133">Cell shape</keyword>
<gene>
    <name evidence="10" type="primary">murG</name>
    <name evidence="15" type="ORF">EV659_109104</name>
</gene>
<comment type="subcellular location">
    <subcellularLocation>
        <location evidence="10">Cell membrane</location>
        <topology evidence="10">Peripheral membrane protein</topology>
        <orientation evidence="10">Cytoplasmic side</orientation>
    </subcellularLocation>
</comment>
<evidence type="ECO:0000256" key="11">
    <source>
        <dbReference type="SAM" id="MobiDB-lite"/>
    </source>
</evidence>
<dbReference type="PANTHER" id="PTHR21015">
    <property type="entry name" value="UDP-N-ACETYLGLUCOSAMINE--N-ACETYLMURAMYL-(PENTAPEPTIDE) PYROPHOSPHORYL-UNDECAPRENOL N-ACETYLGLUCOSAMINE TRANSFERASE 1"/>
    <property type="match status" value="1"/>
</dbReference>
<keyword evidence="6 10" id="KW-0573">Peptidoglycan synthesis</keyword>
<dbReference type="UniPathway" id="UPA00219"/>
<feature type="binding site" evidence="10">
    <location>
        <position position="319"/>
    </location>
    <ligand>
        <name>UDP-N-acetyl-alpha-D-glucosamine</name>
        <dbReference type="ChEBI" id="CHEBI:57705"/>
    </ligand>
</feature>
<comment type="catalytic activity">
    <reaction evidence="10">
        <text>di-trans,octa-cis-undecaprenyl diphospho-N-acetyl-alpha-D-muramoyl-L-alanyl-D-glutamyl-meso-2,6-diaminopimeloyl-D-alanyl-D-alanine + UDP-N-acetyl-alpha-D-glucosamine = di-trans,octa-cis-undecaprenyl diphospho-[N-acetyl-alpha-D-glucosaminyl-(1-&gt;4)]-N-acetyl-alpha-D-muramoyl-L-alanyl-D-glutamyl-meso-2,6-diaminopimeloyl-D-alanyl-D-alanine + UDP + H(+)</text>
        <dbReference type="Rhea" id="RHEA:31227"/>
        <dbReference type="ChEBI" id="CHEBI:15378"/>
        <dbReference type="ChEBI" id="CHEBI:57705"/>
        <dbReference type="ChEBI" id="CHEBI:58223"/>
        <dbReference type="ChEBI" id="CHEBI:61387"/>
        <dbReference type="ChEBI" id="CHEBI:61388"/>
        <dbReference type="EC" id="2.4.1.227"/>
    </reaction>
</comment>
<dbReference type="EC" id="2.4.1.227" evidence="10"/>
<dbReference type="SUPFAM" id="SSF53756">
    <property type="entry name" value="UDP-Glycosyltransferase/glycogen phosphorylase"/>
    <property type="match status" value="1"/>
</dbReference>
<dbReference type="GO" id="GO:0071555">
    <property type="term" value="P:cell wall organization"/>
    <property type="evidence" value="ECO:0007669"/>
    <property type="project" value="UniProtKB-KW"/>
</dbReference>
<dbReference type="GO" id="GO:0009252">
    <property type="term" value="P:peptidoglycan biosynthetic process"/>
    <property type="evidence" value="ECO:0007669"/>
    <property type="project" value="UniProtKB-UniRule"/>
</dbReference>
<keyword evidence="8 10" id="KW-0131">Cell cycle</keyword>
<keyword evidence="7 10" id="KW-0472">Membrane</keyword>
<feature type="transmembrane region" description="Helical" evidence="12">
    <location>
        <begin position="112"/>
        <end position="132"/>
    </location>
</feature>
<evidence type="ECO:0000256" key="9">
    <source>
        <dbReference type="ARBA" id="ARBA00023316"/>
    </source>
</evidence>
<dbReference type="PANTHER" id="PTHR21015:SF22">
    <property type="entry name" value="GLYCOSYLTRANSFERASE"/>
    <property type="match status" value="1"/>
</dbReference>
<dbReference type="NCBIfam" id="TIGR01133">
    <property type="entry name" value="murG"/>
    <property type="match status" value="1"/>
</dbReference>
<sequence>MTDRRDHNAASPTAPSASGGQGTPRGPIVLAAGGTGGHVVPALAVGEALHARGWDVRLITDARGSALPGDARAWGTEVLDGGRMTGGAVTKALATVKLLRNTARARALFKRLAPALVIGFGGYPALAALLSARTLKIPYMMHEQNAVLGRVNRTMAGGAAAIALSFPDTARVPATAAARTVTTGLPLRRTVLDHARGAASPGGRPERLHLLVVGGSQGARILSTVVPDAIARLTEAERGRLALTQQCRPEDLDRVAERYAGLGLAETPDLARYFTDLPGRMAGADLVIARAGASTVAEIAALGRASVLVPLAIATDDHQSANARALADAGAAQVMTERAFTPEALADHLKAVLAAPERLAAAGAAARAQACPQATDAVADLALRLASMDGTAARGTTAGDKPAREAAKESDQ</sequence>
<reference evidence="15 16" key="1">
    <citation type="submission" date="2019-03" db="EMBL/GenBank/DDBJ databases">
        <title>Genomic Encyclopedia of Type Strains, Phase IV (KMG-IV): sequencing the most valuable type-strain genomes for metagenomic binning, comparative biology and taxonomic classification.</title>
        <authorList>
            <person name="Goeker M."/>
        </authorList>
    </citation>
    <scope>NUCLEOTIDE SEQUENCE [LARGE SCALE GENOMIC DNA]</scope>
    <source>
        <strain evidence="15 16">DSM 2132</strain>
    </source>
</reference>
<feature type="domain" description="Glycosyltransferase family 28 N-terminal" evidence="13">
    <location>
        <begin position="28"/>
        <end position="162"/>
    </location>
</feature>
<dbReference type="InParanoid" id="A0A4R2PEN1"/>
<keyword evidence="2 10" id="KW-0132">Cell division</keyword>
<comment type="caution">
    <text evidence="15">The sequence shown here is derived from an EMBL/GenBank/DDBJ whole genome shotgun (WGS) entry which is preliminary data.</text>
</comment>
<dbReference type="RefSeq" id="WP_132709094.1">
    <property type="nucleotide sequence ID" value="NZ_JACIGF010000009.1"/>
</dbReference>
<protein>
    <recommendedName>
        <fullName evidence="10">UDP-N-acetylglucosamine--N-acetylmuramyl-(pentapeptide) pyrophosphoryl-undecaprenol N-acetylglucosamine transferase</fullName>
        <ecNumber evidence="10">2.4.1.227</ecNumber>
    </recommendedName>
    <alternativeName>
        <fullName evidence="10">Undecaprenyl-PP-MurNAc-pentapeptide-UDPGlcNAc GlcNAc transferase</fullName>
    </alternativeName>
</protein>
<dbReference type="GO" id="GO:0051301">
    <property type="term" value="P:cell division"/>
    <property type="evidence" value="ECO:0007669"/>
    <property type="project" value="UniProtKB-KW"/>
</dbReference>
<evidence type="ECO:0000259" key="13">
    <source>
        <dbReference type="Pfam" id="PF03033"/>
    </source>
</evidence>
<evidence type="ECO:0000256" key="4">
    <source>
        <dbReference type="ARBA" id="ARBA00022679"/>
    </source>
</evidence>
<evidence type="ECO:0000256" key="8">
    <source>
        <dbReference type="ARBA" id="ARBA00023306"/>
    </source>
</evidence>
<dbReference type="AlphaFoldDB" id="A0A4R2PEN1"/>
<evidence type="ECO:0000256" key="5">
    <source>
        <dbReference type="ARBA" id="ARBA00022960"/>
    </source>
</evidence>
<dbReference type="InterPro" id="IPR006009">
    <property type="entry name" value="GlcNAc_MurG"/>
</dbReference>
<feature type="binding site" evidence="10">
    <location>
        <position position="145"/>
    </location>
    <ligand>
        <name>UDP-N-acetyl-alpha-D-glucosamine</name>
        <dbReference type="ChEBI" id="CHEBI:57705"/>
    </ligand>
</feature>
<dbReference type="Pfam" id="PF04101">
    <property type="entry name" value="Glyco_tran_28_C"/>
    <property type="match status" value="1"/>
</dbReference>
<dbReference type="Gene3D" id="3.40.50.2000">
    <property type="entry name" value="Glycogen Phosphorylase B"/>
    <property type="match status" value="2"/>
</dbReference>
<dbReference type="CDD" id="cd03785">
    <property type="entry name" value="GT28_MurG"/>
    <property type="match status" value="1"/>
</dbReference>
<evidence type="ECO:0000259" key="14">
    <source>
        <dbReference type="Pfam" id="PF04101"/>
    </source>
</evidence>
<keyword evidence="12" id="KW-1133">Transmembrane helix</keyword>
<feature type="region of interest" description="Disordered" evidence="11">
    <location>
        <begin position="1"/>
        <end position="29"/>
    </location>
</feature>
<evidence type="ECO:0000256" key="6">
    <source>
        <dbReference type="ARBA" id="ARBA00022984"/>
    </source>
</evidence>
<dbReference type="GO" id="GO:0005886">
    <property type="term" value="C:plasma membrane"/>
    <property type="evidence" value="ECO:0007669"/>
    <property type="project" value="UniProtKB-SubCell"/>
</dbReference>
<keyword evidence="4 10" id="KW-0808">Transferase</keyword>
<evidence type="ECO:0000256" key="10">
    <source>
        <dbReference type="HAMAP-Rule" id="MF_00033"/>
    </source>
</evidence>
<dbReference type="InterPro" id="IPR004276">
    <property type="entry name" value="GlycoTrans_28_N"/>
</dbReference>
<comment type="function">
    <text evidence="10">Cell wall formation. Catalyzes the transfer of a GlcNAc subunit on undecaprenyl-pyrophosphoryl-MurNAc-pentapeptide (lipid intermediate I) to form undecaprenyl-pyrophosphoryl-MurNAc-(pentapeptide)GlcNAc (lipid intermediate II).</text>
</comment>
<keyword evidence="3 10" id="KW-0328">Glycosyltransferase</keyword>
<evidence type="ECO:0000313" key="15">
    <source>
        <dbReference type="EMBL" id="TCP32611.1"/>
    </source>
</evidence>
<feature type="binding site" evidence="10">
    <location>
        <position position="188"/>
    </location>
    <ligand>
        <name>UDP-N-acetyl-alpha-D-glucosamine</name>
        <dbReference type="ChEBI" id="CHEBI:57705"/>
    </ligand>
</feature>
<keyword evidence="16" id="KW-1185">Reference proteome</keyword>
<feature type="domain" description="Glycosyl transferase family 28 C-terminal" evidence="14">
    <location>
        <begin position="210"/>
        <end position="370"/>
    </location>
</feature>
<dbReference type="EMBL" id="SLXO01000009">
    <property type="protein sequence ID" value="TCP32611.1"/>
    <property type="molecule type" value="Genomic_DNA"/>
</dbReference>
<comment type="similarity">
    <text evidence="10">Belongs to the glycosyltransferase 28 family. MurG subfamily.</text>
</comment>
<name>A0A4R2PEN1_RHOSA</name>
<keyword evidence="12" id="KW-0812">Transmembrane</keyword>
<organism evidence="15 16">
    <name type="scientific">Rhodothalassium salexigens DSM 2132</name>
    <dbReference type="NCBI Taxonomy" id="1188247"/>
    <lineage>
        <taxon>Bacteria</taxon>
        <taxon>Pseudomonadati</taxon>
        <taxon>Pseudomonadota</taxon>
        <taxon>Alphaproteobacteria</taxon>
        <taxon>Rhodothalassiales</taxon>
        <taxon>Rhodothalassiaceae</taxon>
        <taxon>Rhodothalassium</taxon>
    </lineage>
</organism>
<evidence type="ECO:0000313" key="16">
    <source>
        <dbReference type="Proteomes" id="UP000295399"/>
    </source>
</evidence>
<dbReference type="GO" id="GO:0051991">
    <property type="term" value="F:UDP-N-acetyl-D-glucosamine:N-acetylmuramoyl-L-alanyl-D-glutamyl-meso-2,6-diaminopimelyl-D-alanyl-D-alanine-diphosphoundecaprenol 4-beta-N-acetylglucosaminlytransferase activity"/>
    <property type="evidence" value="ECO:0007669"/>
    <property type="project" value="RHEA"/>
</dbReference>